<evidence type="ECO:0000313" key="6">
    <source>
        <dbReference type="EMBL" id="KAJ4448355.1"/>
    </source>
</evidence>
<dbReference type="PROSITE" id="PS00194">
    <property type="entry name" value="THIOREDOXIN_1"/>
    <property type="match status" value="1"/>
</dbReference>
<feature type="coiled-coil region" evidence="3">
    <location>
        <begin position="294"/>
        <end position="447"/>
    </location>
</feature>
<comment type="similarity">
    <text evidence="1">Belongs to the BicD family.</text>
</comment>
<accession>A0ABQ8TRL2</accession>
<evidence type="ECO:0000313" key="7">
    <source>
        <dbReference type="Proteomes" id="UP001148838"/>
    </source>
</evidence>
<dbReference type="Pfam" id="PF13899">
    <property type="entry name" value="Thioredoxin_7"/>
    <property type="match status" value="1"/>
</dbReference>
<evidence type="ECO:0000256" key="2">
    <source>
        <dbReference type="ARBA" id="ARBA00023054"/>
    </source>
</evidence>
<feature type="coiled-coil region" evidence="3">
    <location>
        <begin position="524"/>
        <end position="558"/>
    </location>
</feature>
<dbReference type="Proteomes" id="UP001148838">
    <property type="component" value="Unassembled WGS sequence"/>
</dbReference>
<evidence type="ECO:0000256" key="1">
    <source>
        <dbReference type="ARBA" id="ARBA00010061"/>
    </source>
</evidence>
<evidence type="ECO:0000259" key="5">
    <source>
        <dbReference type="Pfam" id="PF04677"/>
    </source>
</evidence>
<dbReference type="InterPro" id="IPR018477">
    <property type="entry name" value="BICD"/>
</dbReference>
<dbReference type="InterPro" id="IPR036249">
    <property type="entry name" value="Thioredoxin-like_sf"/>
</dbReference>
<dbReference type="InterPro" id="IPR017937">
    <property type="entry name" value="Thioredoxin_CS"/>
</dbReference>
<feature type="coiled-coil region" evidence="3">
    <location>
        <begin position="795"/>
        <end position="942"/>
    </location>
</feature>
<dbReference type="PANTHER" id="PTHR31233:SF6">
    <property type="entry name" value="PROTEIN BICAUDAL D"/>
    <property type="match status" value="1"/>
</dbReference>
<evidence type="ECO:0000256" key="4">
    <source>
        <dbReference type="SAM" id="MobiDB-lite"/>
    </source>
</evidence>
<keyword evidence="2 3" id="KW-0175">Coiled coil</keyword>
<reference evidence="6 7" key="1">
    <citation type="journal article" date="2022" name="Allergy">
        <title>Genome assembly and annotation of Periplaneta americana reveal a comprehensive cockroach allergen profile.</title>
        <authorList>
            <person name="Wang L."/>
            <person name="Xiong Q."/>
            <person name="Saelim N."/>
            <person name="Wang L."/>
            <person name="Nong W."/>
            <person name="Wan A.T."/>
            <person name="Shi M."/>
            <person name="Liu X."/>
            <person name="Cao Q."/>
            <person name="Hui J.H.L."/>
            <person name="Sookrung N."/>
            <person name="Leung T.F."/>
            <person name="Tungtrongchitr A."/>
            <person name="Tsui S.K.W."/>
        </authorList>
    </citation>
    <scope>NUCLEOTIDE SEQUENCE [LARGE SCALE GENOMIC DNA]</scope>
    <source>
        <strain evidence="6">PWHHKU_190912</strain>
    </source>
</reference>
<dbReference type="Gene3D" id="3.40.30.10">
    <property type="entry name" value="Glutaredoxin"/>
    <property type="match status" value="1"/>
</dbReference>
<dbReference type="Pfam" id="PF09730">
    <property type="entry name" value="BicD"/>
    <property type="match status" value="1"/>
</dbReference>
<dbReference type="Pfam" id="PF04677">
    <property type="entry name" value="CwfJ_C_1"/>
    <property type="match status" value="1"/>
</dbReference>
<sequence>MIRTEDVYSLRVSNLWEKKTIVLLRGRAKLTESCWFCLSSAAVEKHLIISIGNEIPLHLVIPSESGTSQNSCSICTSFSSLYCEIVSLMVNIFKSALKKFYKKQHKVPVFFERNFKTSHLQIQAVPVPRFGEQYNWFGLEDGLREARNSNKPLMLIIHKTWCGSCKAFKPVFAASKEIKDLSSDFVMVNVQDDEEPKDEQYSPDGGYIPRILFIEYAIMKVQENRQGLELNGLHQLLVYVDDVNMLGENSQMIRENTGIFLKQALAKFQTTHKVTTKTGIEQEESLLSESAARETSLNSQILELENETRQLRQELERVVNERDRVLQENNELDKYKQEQELERKNLRSELREIKFRETRLITDYSELEEENISLQKQVSVLKSSQVEFEGAKHEIRRLQEDVELLHQQVEELTKLKQIAEKQLEEALESLQAEREAKYALKKELDQRINSESMFNLSNLAFSIRGEISSINSNMRYKSSITDDQAMGSDGEDDLPVLKRIEADLKSGSNTDISSPDGKQVDLFSEIHLNELKKLEKQLEQAESEKLLLTQNLRESQASVERSQGELQAFMARLVQLAAHVDSLQHLRQKADQQGCNAMQYQQWFQLASREIEQLRADLQELEAGLSCSDATLQLRTEVTNLKNKLLDAEQRSLELQADVRLLGELAGEAGSSLDTAQNDLLTISDELAQLYHHVCTVNGETPSRVLLDHEKHGGMTPSGDTEVCPDIDKDGYAMSKMELLRSRLKTDVPLKDLESLNDAAGMAKHVETILDQIKYLRTAVENTIELSKMKGARGNISEAMNNDSKEAELAELQEQVIKLKSLLSTKREQIATLRTVLKSNKNTAEVALTNLKSKYENEKSIVSETMMKLRNELRLLKEDAATFSSLRAMFAARCEEYVTQVDELQRQLGAAEEEKKTLNQLLRLAVQQKLSLTQRLEELEVDREMRNARRHASGAGGRGSKTRFPQPGRSHTGRDYF</sequence>
<feature type="region of interest" description="Disordered" evidence="4">
    <location>
        <begin position="943"/>
        <end position="977"/>
    </location>
</feature>
<keyword evidence="7" id="KW-1185">Reference proteome</keyword>
<comment type="caution">
    <text evidence="6">The sequence shown here is derived from an EMBL/GenBank/DDBJ whole genome shotgun (WGS) entry which is preliminary data.</text>
</comment>
<feature type="coiled-coil region" evidence="3">
    <location>
        <begin position="604"/>
        <end position="658"/>
    </location>
</feature>
<dbReference type="EMBL" id="JAJSOF020000005">
    <property type="protein sequence ID" value="KAJ4448355.1"/>
    <property type="molecule type" value="Genomic_DNA"/>
</dbReference>
<dbReference type="PANTHER" id="PTHR31233">
    <property type="entry name" value="BICAUDAL D FAMILY MEMBER"/>
    <property type="match status" value="1"/>
</dbReference>
<dbReference type="InterPro" id="IPR006768">
    <property type="entry name" value="Cwf19-like_C_dom-1"/>
</dbReference>
<dbReference type="SUPFAM" id="SSF52833">
    <property type="entry name" value="Thioredoxin-like"/>
    <property type="match status" value="1"/>
</dbReference>
<evidence type="ECO:0000256" key="3">
    <source>
        <dbReference type="SAM" id="Coils"/>
    </source>
</evidence>
<name>A0ABQ8TRL2_PERAM</name>
<protein>
    <recommendedName>
        <fullName evidence="5">Cwf19-like C-terminal domain-containing protein</fullName>
    </recommendedName>
</protein>
<feature type="domain" description="Cwf19-like C-terminal" evidence="5">
    <location>
        <begin position="28"/>
        <end position="129"/>
    </location>
</feature>
<dbReference type="Gene3D" id="1.10.287.1490">
    <property type="match status" value="1"/>
</dbReference>
<gene>
    <name evidence="6" type="ORF">ANN_10370</name>
</gene>
<dbReference type="Gene3D" id="6.10.250.2470">
    <property type="match status" value="1"/>
</dbReference>
<organism evidence="6 7">
    <name type="scientific">Periplaneta americana</name>
    <name type="common">American cockroach</name>
    <name type="synonym">Blatta americana</name>
    <dbReference type="NCBI Taxonomy" id="6978"/>
    <lineage>
        <taxon>Eukaryota</taxon>
        <taxon>Metazoa</taxon>
        <taxon>Ecdysozoa</taxon>
        <taxon>Arthropoda</taxon>
        <taxon>Hexapoda</taxon>
        <taxon>Insecta</taxon>
        <taxon>Pterygota</taxon>
        <taxon>Neoptera</taxon>
        <taxon>Polyneoptera</taxon>
        <taxon>Dictyoptera</taxon>
        <taxon>Blattodea</taxon>
        <taxon>Blattoidea</taxon>
        <taxon>Blattidae</taxon>
        <taxon>Blattinae</taxon>
        <taxon>Periplaneta</taxon>
    </lineage>
</organism>
<proteinExistence type="inferred from homology"/>